<protein>
    <submittedName>
        <fullName evidence="2">Iron-sulfur cluster biosynthesis family protein</fullName>
    </submittedName>
</protein>
<organism evidence="2 3">
    <name type="scientific">Fructilactobacillus cliffordii</name>
    <dbReference type="NCBI Taxonomy" id="2940299"/>
    <lineage>
        <taxon>Bacteria</taxon>
        <taxon>Bacillati</taxon>
        <taxon>Bacillota</taxon>
        <taxon>Bacilli</taxon>
        <taxon>Lactobacillales</taxon>
        <taxon>Lactobacillaceae</taxon>
        <taxon>Fructilactobacillus</taxon>
    </lineage>
</organism>
<accession>A0A9Q8ZT26</accession>
<dbReference type="Pfam" id="PF01521">
    <property type="entry name" value="Fe-S_biosyn"/>
    <property type="match status" value="1"/>
</dbReference>
<evidence type="ECO:0000259" key="1">
    <source>
        <dbReference type="Pfam" id="PF01521"/>
    </source>
</evidence>
<feature type="domain" description="Core" evidence="1">
    <location>
        <begin position="1"/>
        <end position="110"/>
    </location>
</feature>
<dbReference type="InterPro" id="IPR035903">
    <property type="entry name" value="HesB-like_dom_sf"/>
</dbReference>
<dbReference type="InterPro" id="IPR000361">
    <property type="entry name" value="ATAP_core_dom"/>
</dbReference>
<evidence type="ECO:0000313" key="3">
    <source>
        <dbReference type="Proteomes" id="UP001055911"/>
    </source>
</evidence>
<dbReference type="AlphaFoldDB" id="A0A9Q8ZT26"/>
<dbReference type="Gene3D" id="2.60.300.12">
    <property type="entry name" value="HesB-like domain"/>
    <property type="match status" value="1"/>
</dbReference>
<reference evidence="2" key="1">
    <citation type="submission" date="2022-05" db="EMBL/GenBank/DDBJ databases">
        <authorList>
            <person name="Oliphant S.A."/>
            <person name="Watson-Haigh N.S."/>
            <person name="Sumby K.M."/>
            <person name="Gardner J.M."/>
            <person name="Jiranek V."/>
        </authorList>
    </citation>
    <scope>NUCLEOTIDE SEQUENCE</scope>
    <source>
        <strain evidence="2">KI4_B1</strain>
    </source>
</reference>
<dbReference type="EMBL" id="CP097119">
    <property type="protein sequence ID" value="USS88935.1"/>
    <property type="molecule type" value="Genomic_DNA"/>
</dbReference>
<keyword evidence="3" id="KW-1185">Reference proteome</keyword>
<evidence type="ECO:0000313" key="2">
    <source>
        <dbReference type="EMBL" id="USS88935.1"/>
    </source>
</evidence>
<dbReference type="SUPFAM" id="SSF89360">
    <property type="entry name" value="HesB-like domain"/>
    <property type="match status" value="1"/>
</dbReference>
<sequence>MNLTITDPAMDYIKKRMPDAKYYLLATDDGSNQYSKGGGSCTVGDTFQVVGVSKLEAPYDVKMDNNQDAPFYTSKNDMSFFDKGMKIDFNHNWLQLKSDSELLDGQMTTNDATKGVENTGMDGVIGC</sequence>
<name>A0A9Q8ZT26_9LACO</name>
<gene>
    <name evidence="2" type="ORF">M3M40_05465</name>
</gene>
<dbReference type="RefSeq" id="WP_252766452.1">
    <property type="nucleotide sequence ID" value="NZ_CP097117.1"/>
</dbReference>
<proteinExistence type="predicted"/>
<dbReference type="Proteomes" id="UP001055911">
    <property type="component" value="Chromosome"/>
</dbReference>